<dbReference type="InterPro" id="IPR001680">
    <property type="entry name" value="WD40_rpt"/>
</dbReference>
<feature type="repeat" description="WD" evidence="1">
    <location>
        <begin position="963"/>
        <end position="1004"/>
    </location>
</feature>
<dbReference type="Proteomes" id="UP000249340">
    <property type="component" value="Chromosome"/>
</dbReference>
<dbReference type="InterPro" id="IPR011659">
    <property type="entry name" value="WD40"/>
</dbReference>
<dbReference type="EMBL" id="CP031264">
    <property type="protein sequence ID" value="AXI78173.1"/>
    <property type="molecule type" value="Genomic_DNA"/>
</dbReference>
<dbReference type="InterPro" id="IPR011044">
    <property type="entry name" value="Quino_amine_DH_bsu"/>
</dbReference>
<dbReference type="SUPFAM" id="SSF82171">
    <property type="entry name" value="DPP6 N-terminal domain-like"/>
    <property type="match status" value="1"/>
</dbReference>
<dbReference type="InterPro" id="IPR027417">
    <property type="entry name" value="P-loop_NTPase"/>
</dbReference>
<feature type="domain" description="Novel STAND NTPase 1" evidence="3">
    <location>
        <begin position="270"/>
        <end position="698"/>
    </location>
</feature>
<keyword evidence="5" id="KW-1185">Reference proteome</keyword>
<protein>
    <recommendedName>
        <fullName evidence="3">Novel STAND NTPase 1 domain-containing protein</fullName>
    </recommendedName>
</protein>
<gene>
    <name evidence="4" type="ORF">C7M71_012710</name>
</gene>
<dbReference type="SUPFAM" id="SSF52540">
    <property type="entry name" value="P-loop containing nucleoside triphosphate hydrolases"/>
    <property type="match status" value="1"/>
</dbReference>
<feature type="repeat" description="WD" evidence="1">
    <location>
        <begin position="918"/>
        <end position="959"/>
    </location>
</feature>
<dbReference type="PANTHER" id="PTHR19879:SF9">
    <property type="entry name" value="TRANSCRIPTION INITIATION FACTOR TFIID SUBUNIT 5"/>
    <property type="match status" value="1"/>
</dbReference>
<keyword evidence="1" id="KW-0853">WD repeat</keyword>
<name>A0A345SWR8_9ACTN</name>
<evidence type="ECO:0000259" key="3">
    <source>
        <dbReference type="Pfam" id="PF20703"/>
    </source>
</evidence>
<feature type="region of interest" description="Disordered" evidence="2">
    <location>
        <begin position="245"/>
        <end position="266"/>
    </location>
</feature>
<dbReference type="Pfam" id="PF20703">
    <property type="entry name" value="nSTAND1"/>
    <property type="match status" value="1"/>
</dbReference>
<dbReference type="PROSITE" id="PS50294">
    <property type="entry name" value="WD_REPEATS_REGION"/>
    <property type="match status" value="2"/>
</dbReference>
<dbReference type="SUPFAM" id="SSF50969">
    <property type="entry name" value="YVTN repeat-like/Quinoprotein amine dehydrogenase"/>
    <property type="match status" value="1"/>
</dbReference>
<sequence>MSTGLADPGVRILLLGTATHRGPTLTSVPAASRTVKALEERLITRCGARPDQVRTIIDPADAQAMATAITEEARRAETTLLLYYVGHGLLGPGDELYLAARSTDRLTPGLAAHQALPLSAVQEALTACRASCVVVILDCCFSGKAKLGDRAPHPSLALPAAHGMYLLGSAEQLALAPEDAPHTTFTGELINLLDNGDPRGPRILTLDAVYHHLFRVLHAKGGPLPRRQAGDRSGDLVIAANRSAGPDRVAQTRQGEEGAELGRPVPDRCPYPGLESFTAADAELFHGRDRLVGELAAAAAGALAACSPVILVGPSGAGKTSLLHAGLLARLRRGAPELPGSSGWPPVVLSPGEHPVRALAAALDRGGIPDPSGMLLDPGSAARLAGPLLDGRPGQRRPGERLVLVVDQLEELFTACRSPAERTAFLTALGALAAPGEGPGDGPGGGPGEGPGDGPGGGPDRGEGALVVMALRADFYGEAQALPELTAVLRDHQVLTAPMRLAELRAAIERPAEAVGLRLDDGLVELLLHELGAVNQPSQQAGTLPLLSHALWATWRQGDGSRLTVAGYRDSGGITGAIAASADRAYAALDEAGRNAIRRMLPGLVRIGDDFTDTARPADRAALLDAVPDSEAAERGLRRFADARLLVLDRDSVRISHDALLRAWPLLRQWIEADRDWLRTRQQLAADADTWRQADRDPSLLYRGSRLAAARASAGNAGLGDADLEPRLAAFLDESQRAERRAARVRTAVLATLVVLCLLAAGGGSLAVAYQRRAAAERNQAVGRLVAAEADRLRENQPGLAKQLSVLAYRLDPQANTAPLLSGLETPGVYDSRDPVADIAQSADGSMLALTTGSEVALWDADGGPKGRRIALPGAHAVALSPDGRLLAATASTGGPAKAVVRLWNVSDPDRPHAIPLPPGTPTGIASIAFNPDGRSLALGTATGTIRVWDVGDPSRVRQTRELTGRTAPVDSLAFSPDGRLLADTADDGTIRLWNLTDPSRPTAVAMPDAVPISHDLSGMSLHRVAFRPDGKALLTPGDRESQGLRLWDVRDPARPVPLATAASGLLEYCPGGPVSAAFSPDGRTIATPCNGHTYLWMDTGQRYLARVNDLEDTAKVSWSGPAVFAPHGTLLLHATALGVHLWNVRNPPQLGAESSYEAAGGFGAAARFSGGPRRLLAVQGADDGALWDLTRPPYRKLAPLPGSGSLGSAPVEFSPDGRVLVTSEQEHGRTVLRLRSTDHPDSAPPAVIDDLSNGASALAYSPDGRVLAVADTTTPALQKAPPAVRLFDVGDPHHPHQLAAMPGKVTGLAFAPHGHLLVGNSADTLLLWQVSDPRHPVAEPARRLTPGAGGSHSAFRSDGKLLAVTDNADTTRLWRVDHDRLTGEPVSVLRTLGSGTGIAFAPDGRTLAWVSNTFVASRSTTGFTAEHIELWDTTDPSTPVFRAAFAYFATGIKGNDISYSRQGAPLLVSAGTPHVSVWNTDPEAAVKLLCTSIGDTITPEEWSRYVPDRPYAPPCPR</sequence>
<dbReference type="InterPro" id="IPR015943">
    <property type="entry name" value="WD40/YVTN_repeat-like_dom_sf"/>
</dbReference>
<dbReference type="Pfam" id="PF00400">
    <property type="entry name" value="WD40"/>
    <property type="match status" value="2"/>
</dbReference>
<evidence type="ECO:0000256" key="1">
    <source>
        <dbReference type="PROSITE-ProRule" id="PRU00221"/>
    </source>
</evidence>
<proteinExistence type="predicted"/>
<dbReference type="SMART" id="SM00320">
    <property type="entry name" value="WD40"/>
    <property type="match status" value="9"/>
</dbReference>
<evidence type="ECO:0000313" key="4">
    <source>
        <dbReference type="EMBL" id="AXI78173.1"/>
    </source>
</evidence>
<feature type="compositionally biased region" description="Gly residues" evidence="2">
    <location>
        <begin position="437"/>
        <end position="459"/>
    </location>
</feature>
<dbReference type="PROSITE" id="PS50082">
    <property type="entry name" value="WD_REPEATS_2"/>
    <property type="match status" value="2"/>
</dbReference>
<dbReference type="Pfam" id="PF07676">
    <property type="entry name" value="PD40"/>
    <property type="match status" value="1"/>
</dbReference>
<dbReference type="Gene3D" id="2.130.10.10">
    <property type="entry name" value="YVTN repeat-like/Quinoprotein amine dehydrogenase"/>
    <property type="match status" value="3"/>
</dbReference>
<dbReference type="InterPro" id="IPR049052">
    <property type="entry name" value="nSTAND1"/>
</dbReference>
<evidence type="ECO:0000256" key="2">
    <source>
        <dbReference type="SAM" id="MobiDB-lite"/>
    </source>
</evidence>
<dbReference type="PANTHER" id="PTHR19879">
    <property type="entry name" value="TRANSCRIPTION INITIATION FACTOR TFIID"/>
    <property type="match status" value="1"/>
</dbReference>
<evidence type="ECO:0000313" key="5">
    <source>
        <dbReference type="Proteomes" id="UP000249340"/>
    </source>
</evidence>
<dbReference type="RefSeq" id="WP_114914345.1">
    <property type="nucleotide sequence ID" value="NZ_CP031264.1"/>
</dbReference>
<accession>A0A345SWR8</accession>
<dbReference type="KEGG" id="stri:C7M71_012710"/>
<reference evidence="5" key="1">
    <citation type="submission" date="2018-07" db="EMBL/GenBank/DDBJ databases">
        <title>Streptacidiphilus bronchialis DSM 106435 chromosome.</title>
        <authorList>
            <person name="Batra D."/>
            <person name="Gulvik C.A."/>
        </authorList>
    </citation>
    <scope>NUCLEOTIDE SEQUENCE [LARGE SCALE GENOMIC DNA]</scope>
    <source>
        <strain evidence="5">DSM 106435</strain>
    </source>
</reference>
<feature type="region of interest" description="Disordered" evidence="2">
    <location>
        <begin position="434"/>
        <end position="463"/>
    </location>
</feature>
<dbReference type="NCBIfam" id="NF047832">
    <property type="entry name" value="caspase_w_EACC1"/>
    <property type="match status" value="1"/>
</dbReference>
<organism evidence="4 5">
    <name type="scientific">Peterkaempfera bronchialis</name>
    <dbReference type="NCBI Taxonomy" id="2126346"/>
    <lineage>
        <taxon>Bacteria</taxon>
        <taxon>Bacillati</taxon>
        <taxon>Actinomycetota</taxon>
        <taxon>Actinomycetes</taxon>
        <taxon>Kitasatosporales</taxon>
        <taxon>Streptomycetaceae</taxon>
        <taxon>Peterkaempfera</taxon>
    </lineage>
</organism>
<dbReference type="OrthoDB" id="3847308at2"/>
<dbReference type="Gene3D" id="3.40.50.1460">
    <property type="match status" value="1"/>
</dbReference>